<reference evidence="1" key="1">
    <citation type="submission" date="2016-02" db="EMBL/GenBank/DDBJ databases">
        <title>WGS assembly of Manihot esculenta.</title>
        <authorList>
            <person name="Bredeson J.V."/>
            <person name="Prochnik S.E."/>
            <person name="Lyons J.B."/>
            <person name="Schmutz J."/>
            <person name="Grimwood J."/>
            <person name="Vrebalov J."/>
            <person name="Bart R.S."/>
            <person name="Amuge T."/>
            <person name="Ferguson M.E."/>
            <person name="Green R."/>
            <person name="Putnam N."/>
            <person name="Stites J."/>
            <person name="Rounsley S."/>
            <person name="Rokhsar D.S."/>
        </authorList>
    </citation>
    <scope>NUCLEOTIDE SEQUENCE [LARGE SCALE GENOMIC DNA]</scope>
    <source>
        <tissue evidence="1">Leaf</tissue>
    </source>
</reference>
<sequence length="53" mass="5992">MSILISGKNNSLLYKSDYRVVSCHGHRQSTAALQITTHLTKSYDETPIIVLRM</sequence>
<evidence type="ECO:0000313" key="1">
    <source>
        <dbReference type="EMBL" id="OAY43046.1"/>
    </source>
</evidence>
<proteinExistence type="predicted"/>
<accession>A0A2C9VFG1</accession>
<dbReference type="AlphaFoldDB" id="A0A2C9VFG1"/>
<dbReference type="EMBL" id="CM004394">
    <property type="protein sequence ID" value="OAY43046.1"/>
    <property type="molecule type" value="Genomic_DNA"/>
</dbReference>
<name>A0A2C9VFG1_MANES</name>
<gene>
    <name evidence="1" type="ORF">MANES_08G038000</name>
</gene>
<organism evidence="1">
    <name type="scientific">Manihot esculenta</name>
    <name type="common">Cassava</name>
    <name type="synonym">Jatropha manihot</name>
    <dbReference type="NCBI Taxonomy" id="3983"/>
    <lineage>
        <taxon>Eukaryota</taxon>
        <taxon>Viridiplantae</taxon>
        <taxon>Streptophyta</taxon>
        <taxon>Embryophyta</taxon>
        <taxon>Tracheophyta</taxon>
        <taxon>Spermatophyta</taxon>
        <taxon>Magnoliopsida</taxon>
        <taxon>eudicotyledons</taxon>
        <taxon>Gunneridae</taxon>
        <taxon>Pentapetalae</taxon>
        <taxon>rosids</taxon>
        <taxon>fabids</taxon>
        <taxon>Malpighiales</taxon>
        <taxon>Euphorbiaceae</taxon>
        <taxon>Crotonoideae</taxon>
        <taxon>Manihoteae</taxon>
        <taxon>Manihot</taxon>
    </lineage>
</organism>
<protein>
    <submittedName>
        <fullName evidence="1">Uncharacterized protein</fullName>
    </submittedName>
</protein>